<evidence type="ECO:0008006" key="4">
    <source>
        <dbReference type="Google" id="ProtNLM"/>
    </source>
</evidence>
<reference evidence="2 3" key="1">
    <citation type="journal article" date="2013" name="J. Biotechnol.">
        <title>Genome sequence of Corynebacterium pseudotuberculosis biovar equi strain 258 and prediction of antigenic targets to improve biotechnological vaccine production.</title>
        <authorList>
            <person name="Soares S.C."/>
            <person name="Trost E."/>
            <person name="Ramos R.T."/>
            <person name="Carneiro A.R."/>
            <person name="Santos A.R."/>
            <person name="Pinto A.C."/>
            <person name="Barbosa E."/>
            <person name="Aburjaile F."/>
            <person name="Ali A."/>
            <person name="Diniz C.A."/>
            <person name="Hassan S.S."/>
            <person name="Fiaux K."/>
            <person name="Guimaraes L.C."/>
            <person name="Bakhtiar S.M."/>
            <person name="Pereira U."/>
            <person name="Almeida S.S."/>
            <person name="Abreu V.A."/>
            <person name="Rocha F.S."/>
            <person name="Dorella F.A."/>
            <person name="Miyoshi A."/>
            <person name="Silva A."/>
            <person name="Azevedo V."/>
            <person name="Tauch A."/>
        </authorList>
    </citation>
    <scope>NUCLEOTIDE SEQUENCE [LARGE SCALE GENOMIC DNA]</scope>
    <source>
        <strain evidence="2 3">258</strain>
    </source>
</reference>
<protein>
    <recommendedName>
        <fullName evidence="4">ABC transporter permease</fullName>
    </recommendedName>
</protein>
<name>A0AAX1FK20_CORPS</name>
<keyword evidence="1" id="KW-1133">Transmembrane helix</keyword>
<dbReference type="Proteomes" id="UP000006465">
    <property type="component" value="Chromosome"/>
</dbReference>
<accession>A0AAX1FK20</accession>
<keyword evidence="1" id="KW-0812">Transmembrane</keyword>
<dbReference type="KEGG" id="coe:CP258_02360"/>
<organism evidence="2 3">
    <name type="scientific">Corynebacterium pseudotuberculosis 258</name>
    <dbReference type="NCBI Taxonomy" id="1168865"/>
    <lineage>
        <taxon>Bacteria</taxon>
        <taxon>Bacillati</taxon>
        <taxon>Actinomycetota</taxon>
        <taxon>Actinomycetes</taxon>
        <taxon>Mycobacteriales</taxon>
        <taxon>Corynebacteriaceae</taxon>
        <taxon>Corynebacterium</taxon>
    </lineage>
</organism>
<keyword evidence="1" id="KW-0472">Membrane</keyword>
<evidence type="ECO:0000256" key="1">
    <source>
        <dbReference type="SAM" id="Phobius"/>
    </source>
</evidence>
<evidence type="ECO:0000313" key="3">
    <source>
        <dbReference type="Proteomes" id="UP000006465"/>
    </source>
</evidence>
<feature type="transmembrane region" description="Helical" evidence="1">
    <location>
        <begin position="29"/>
        <end position="56"/>
    </location>
</feature>
<dbReference type="AlphaFoldDB" id="A0AAX1FK20"/>
<proteinExistence type="predicted"/>
<dbReference type="EMBL" id="CP003540">
    <property type="protein sequence ID" value="QGW56935.1"/>
    <property type="molecule type" value="Genomic_DNA"/>
</dbReference>
<evidence type="ECO:0000313" key="2">
    <source>
        <dbReference type="EMBL" id="QGW56935.1"/>
    </source>
</evidence>
<gene>
    <name evidence="2" type="ORF">CP258_02360</name>
</gene>
<sequence>MTNIHGRVFSSFSQLLSKHAFRRLMKDQLILVIAGRVAEWIYFVQLGLLGIGCLWLDKA</sequence>